<dbReference type="InterPro" id="IPR053858">
    <property type="entry name" value="Arb2_dom"/>
</dbReference>
<dbReference type="SUPFAM" id="SSF81606">
    <property type="entry name" value="PP2C-like"/>
    <property type="match status" value="1"/>
</dbReference>
<evidence type="ECO:0000313" key="14">
    <source>
        <dbReference type="Proteomes" id="UP001152797"/>
    </source>
</evidence>
<dbReference type="InterPro" id="IPR003347">
    <property type="entry name" value="JmjC_dom"/>
</dbReference>
<dbReference type="PROSITE" id="PS51184">
    <property type="entry name" value="JMJC"/>
    <property type="match status" value="1"/>
</dbReference>
<evidence type="ECO:0000256" key="6">
    <source>
        <dbReference type="ARBA" id="ARBA00022912"/>
    </source>
</evidence>
<dbReference type="InterPro" id="IPR002893">
    <property type="entry name" value="Znf_MYND"/>
</dbReference>
<proteinExistence type="inferred from homology"/>
<dbReference type="Pfam" id="PF22749">
    <property type="entry name" value="Arb2"/>
    <property type="match status" value="1"/>
</dbReference>
<dbReference type="EMBL" id="CAMXCT010006766">
    <property type="protein sequence ID" value="CAI4019689.1"/>
    <property type="molecule type" value="Genomic_DNA"/>
</dbReference>
<keyword evidence="4 8" id="KW-0378">Hydrolase</keyword>
<feature type="domain" description="MYND-type" evidence="9">
    <location>
        <begin position="17"/>
        <end position="53"/>
    </location>
</feature>
<dbReference type="Pfam" id="PF13621">
    <property type="entry name" value="Cupin_8"/>
    <property type="match status" value="1"/>
</dbReference>
<dbReference type="PROSITE" id="PS50865">
    <property type="entry name" value="ZF_MYND_2"/>
    <property type="match status" value="1"/>
</dbReference>
<dbReference type="Gene3D" id="6.10.140.2220">
    <property type="match status" value="1"/>
</dbReference>
<dbReference type="PROSITE" id="PS01032">
    <property type="entry name" value="PPM_1"/>
    <property type="match status" value="1"/>
</dbReference>
<dbReference type="EMBL" id="CAMXCT020006766">
    <property type="protein sequence ID" value="CAL1173064.1"/>
    <property type="molecule type" value="Genomic_DNA"/>
</dbReference>
<keyword evidence="3 7" id="KW-0863">Zinc-finger</keyword>
<dbReference type="PROSITE" id="PS51746">
    <property type="entry name" value="PPM_2"/>
    <property type="match status" value="1"/>
</dbReference>
<dbReference type="InterPro" id="IPR015655">
    <property type="entry name" value="PP2C"/>
</dbReference>
<dbReference type="GO" id="GO:0016020">
    <property type="term" value="C:membrane"/>
    <property type="evidence" value="ECO:0007669"/>
    <property type="project" value="UniProtKB-SubCell"/>
</dbReference>
<evidence type="ECO:0000259" key="10">
    <source>
        <dbReference type="PROSITE" id="PS51184"/>
    </source>
</evidence>
<accession>A0A9P1M541</accession>
<feature type="domain" description="PPM-type phosphatase" evidence="11">
    <location>
        <begin position="1169"/>
        <end position="1440"/>
    </location>
</feature>
<dbReference type="CDD" id="cd00143">
    <property type="entry name" value="PP2Cc"/>
    <property type="match status" value="1"/>
</dbReference>
<dbReference type="EMBL" id="CAMXCT030006766">
    <property type="protein sequence ID" value="CAL4807001.1"/>
    <property type="molecule type" value="Genomic_DNA"/>
</dbReference>
<dbReference type="InterPro" id="IPR036457">
    <property type="entry name" value="PPM-type-like_dom_sf"/>
</dbReference>
<evidence type="ECO:0000256" key="8">
    <source>
        <dbReference type="RuleBase" id="RU003465"/>
    </source>
</evidence>
<dbReference type="SMART" id="SM00558">
    <property type="entry name" value="JmjC"/>
    <property type="match status" value="1"/>
</dbReference>
<evidence type="ECO:0000256" key="1">
    <source>
        <dbReference type="ARBA" id="ARBA00004170"/>
    </source>
</evidence>
<sequence length="1459" mass="162030">MKEIPFQNRGEMKELPCAACGLGAVFLCSGCRRVRFCSFSCQRKMWKEHRGQCQGTSRVQRAEGAAPDGSWVMVFNTDALPGHDAGAVSTGGPAKAKAVCEEKGFGGMVLWQNTFFLRKEPAEELVAAMQHAQGTHLWLLLPAARAMPKWPLRERLEEVMVEGAKGVKKCHGLTVEEMDQHFRDSTPVVLTDAQEGWPAREKWTFEWMAATYGHETMPCSDLAPFFRHVDRGHIRTVQAPLAEFVRYVRGEASVFHARQLEDRIFYANGWAPFLERPELLEDVRDRLYCVRDAVPKNGAGDGARVFDAALTKIFMGPAGTVSRLHHDTYATHVWLSQIRGRKQFICYPPEDTEKLHSLPVDEVDGRTSLFDPEHPDFGRFPNARKAQAYSVVVEEGETVVLPARWWHWAKSLTPSITLMRNFVNQSNLQDHLAIRQRAEKMKAMKADRQFNLMFKTVTPDHALKDTLELPEDGDKENERQQVPRLRLIFRPVLVARAPDTTAKIMSKRVADQEAEGPGPSGLKSDLVLRQIGDPTKGFVFKDQSNYNEVADGVVAFVQQQLTTLCDLLPYPLPTTAADANSVVYATSNFQEHLGPLLLLICGSAPGGAAGVWGRSLCINASLHEGAMFDYIFRAQTLGWAVVVANPNVNDICGKSITGSESPHRHLRTLWTSYLNTAKASKILVVAHSYGAPNLVNLLKVEASSRERLAAVAFTDGGAFPPGVLLEERIPSEEDVANAAPFGIDMKPEQMGFLRQTLLRFAELAPEAFRPAIPEVAQCLERVGRNFRADGRAPGTPLAAWSEGVCDVSAGHTSHPATTHSATEPLFEFLQRGADGQAAAANEELRAQLVHRLQNRVLLLQRELELLRGPRGRGAQEPMVPEKQFQQLTTAHAKVATQLQVLKEQRNSNGSNGCTQFMRRDTAWATRHGPGTLGMSSRRGSAQRYTNVLPRRGGHIPKMTESRTRYLPLEIKGCCVLKEVSQNKYRVDNSELKDRAHGVCYRLSKSVDDKDPEHVAYWGSVVIGRPAGDGWLCCDLDEEGMELLERLEKENPIETLKRCGHKGRLMVSGSTSSNVDGRWVARGHTGTKVIDGDMVQYGLGLSTTMAWEGLNSFSIDVMGERRRARLIDDTLVWNDGDVWTRDGRTRHSNMKPVDTYGDSELEAGTAMMPPFTAFCQKGLKPNSPNQDAWSVVRVEDDFSIYSVYDGHGPHGHDVANFVKDTLPRLLVSRLTEAADLREMFTETYRRMHLLIDSADAYDKLSARWSGCTSTTVVHHHQTGRLSLAHVGDSSAVLGGWDGAKTYAKQLTRDHKPQLKDEMARIIASGGLIDFDGYSDYRIYNKDGYGAGLNMTRSLGDLEAHRETGLIADPEVSEHQVGAHDRVLLLCSDGIWEFMKPEEAVDIALKFSDPREAAQALVKDARQRWSLQAEYIDDIVVLVIPLSTSKSPRRSPVNKASSGGA</sequence>
<feature type="domain" description="JmjC" evidence="10">
    <location>
        <begin position="283"/>
        <end position="439"/>
    </location>
</feature>
<organism evidence="12">
    <name type="scientific">Cladocopium goreaui</name>
    <dbReference type="NCBI Taxonomy" id="2562237"/>
    <lineage>
        <taxon>Eukaryota</taxon>
        <taxon>Sar</taxon>
        <taxon>Alveolata</taxon>
        <taxon>Dinophyceae</taxon>
        <taxon>Suessiales</taxon>
        <taxon>Symbiodiniaceae</taxon>
        <taxon>Cladocopium</taxon>
    </lineage>
</organism>
<dbReference type="SUPFAM" id="SSF144232">
    <property type="entry name" value="HIT/MYND zinc finger-like"/>
    <property type="match status" value="1"/>
</dbReference>
<evidence type="ECO:0000256" key="2">
    <source>
        <dbReference type="ARBA" id="ARBA00022723"/>
    </source>
</evidence>
<name>A0A9P1M541_9DINO</name>
<evidence type="ECO:0000259" key="11">
    <source>
        <dbReference type="PROSITE" id="PS51746"/>
    </source>
</evidence>
<dbReference type="PROSITE" id="PS01360">
    <property type="entry name" value="ZF_MYND_1"/>
    <property type="match status" value="1"/>
</dbReference>
<reference evidence="13 14" key="2">
    <citation type="submission" date="2024-05" db="EMBL/GenBank/DDBJ databases">
        <authorList>
            <person name="Chen Y."/>
            <person name="Shah S."/>
            <person name="Dougan E. K."/>
            <person name="Thang M."/>
            <person name="Chan C."/>
        </authorList>
    </citation>
    <scope>NUCLEOTIDE SEQUENCE [LARGE SCALE GENOMIC DNA]</scope>
</reference>
<dbReference type="OrthoDB" id="10264738at2759"/>
<dbReference type="SUPFAM" id="SSF51197">
    <property type="entry name" value="Clavaminate synthase-like"/>
    <property type="match status" value="1"/>
</dbReference>
<gene>
    <name evidence="12" type="ORF">C1SCF055_LOCUS44174</name>
</gene>
<comment type="subcellular location">
    <subcellularLocation>
        <location evidence="1">Membrane</location>
        <topology evidence="1">Peripheral membrane protein</topology>
    </subcellularLocation>
</comment>
<keyword evidence="5" id="KW-0862">Zinc</keyword>
<dbReference type="Proteomes" id="UP001152797">
    <property type="component" value="Unassembled WGS sequence"/>
</dbReference>
<dbReference type="Pfam" id="PF01753">
    <property type="entry name" value="zf-MYND"/>
    <property type="match status" value="1"/>
</dbReference>
<keyword evidence="14" id="KW-1185">Reference proteome</keyword>
<protein>
    <submittedName>
        <fullName evidence="13">Probable protein phosphatase 2C 48 (OsPP2C48)</fullName>
    </submittedName>
</protein>
<evidence type="ECO:0000256" key="5">
    <source>
        <dbReference type="ARBA" id="ARBA00022833"/>
    </source>
</evidence>
<dbReference type="Pfam" id="PF00481">
    <property type="entry name" value="PP2C"/>
    <property type="match status" value="1"/>
</dbReference>
<dbReference type="GO" id="GO:0008270">
    <property type="term" value="F:zinc ion binding"/>
    <property type="evidence" value="ECO:0007669"/>
    <property type="project" value="UniProtKB-KW"/>
</dbReference>
<dbReference type="PANTHER" id="PTHR47992">
    <property type="entry name" value="PROTEIN PHOSPHATASE"/>
    <property type="match status" value="1"/>
</dbReference>
<reference evidence="12" key="1">
    <citation type="submission" date="2022-10" db="EMBL/GenBank/DDBJ databases">
        <authorList>
            <person name="Chen Y."/>
            <person name="Dougan E. K."/>
            <person name="Chan C."/>
            <person name="Rhodes N."/>
            <person name="Thang M."/>
        </authorList>
    </citation>
    <scope>NUCLEOTIDE SEQUENCE</scope>
</reference>
<evidence type="ECO:0000256" key="7">
    <source>
        <dbReference type="PROSITE-ProRule" id="PRU00134"/>
    </source>
</evidence>
<keyword evidence="2" id="KW-0479">Metal-binding</keyword>
<keyword evidence="6 8" id="KW-0904">Protein phosphatase</keyword>
<comment type="similarity">
    <text evidence="8">Belongs to the PP2C family.</text>
</comment>
<comment type="caution">
    <text evidence="12">The sequence shown here is derived from an EMBL/GenBank/DDBJ whole genome shotgun (WGS) entry which is preliminary data.</text>
</comment>
<dbReference type="InterPro" id="IPR041667">
    <property type="entry name" value="Cupin_8"/>
</dbReference>
<dbReference type="InterPro" id="IPR001932">
    <property type="entry name" value="PPM-type_phosphatase-like_dom"/>
</dbReference>
<dbReference type="Gene3D" id="2.60.120.650">
    <property type="entry name" value="Cupin"/>
    <property type="match status" value="1"/>
</dbReference>
<evidence type="ECO:0000313" key="12">
    <source>
        <dbReference type="EMBL" id="CAI4019689.1"/>
    </source>
</evidence>
<evidence type="ECO:0000259" key="9">
    <source>
        <dbReference type="PROSITE" id="PS50865"/>
    </source>
</evidence>
<dbReference type="Gene3D" id="3.60.40.10">
    <property type="entry name" value="PPM-type phosphatase domain"/>
    <property type="match status" value="1"/>
</dbReference>
<dbReference type="InterPro" id="IPR000222">
    <property type="entry name" value="PP2C_BS"/>
</dbReference>
<evidence type="ECO:0000313" key="13">
    <source>
        <dbReference type="EMBL" id="CAL4807001.1"/>
    </source>
</evidence>
<evidence type="ECO:0000256" key="3">
    <source>
        <dbReference type="ARBA" id="ARBA00022771"/>
    </source>
</evidence>
<dbReference type="GO" id="GO:0004722">
    <property type="term" value="F:protein serine/threonine phosphatase activity"/>
    <property type="evidence" value="ECO:0007669"/>
    <property type="project" value="InterPro"/>
</dbReference>
<dbReference type="SMART" id="SM00332">
    <property type="entry name" value="PP2Cc"/>
    <property type="match status" value="1"/>
</dbReference>
<evidence type="ECO:0000256" key="4">
    <source>
        <dbReference type="ARBA" id="ARBA00022801"/>
    </source>
</evidence>